<keyword evidence="1" id="KW-0597">Phosphoprotein</keyword>
<dbReference type="GO" id="GO:0000160">
    <property type="term" value="P:phosphorelay signal transduction system"/>
    <property type="evidence" value="ECO:0007669"/>
    <property type="project" value="InterPro"/>
</dbReference>
<reference evidence="4 5" key="1">
    <citation type="submission" date="2018-10" db="EMBL/GenBank/DDBJ databases">
        <title>Natronolimnobius sp. XQ-INN 246 isolated from Inner Mongolia Autonomous Region of China.</title>
        <authorList>
            <person name="Xue Q."/>
        </authorList>
    </citation>
    <scope>NUCLEOTIDE SEQUENCE [LARGE SCALE GENOMIC DNA]</scope>
    <source>
        <strain evidence="4 5">XQ-INN 246</strain>
    </source>
</reference>
<dbReference type="PANTHER" id="PTHR44591">
    <property type="entry name" value="STRESS RESPONSE REGULATOR PROTEIN 1"/>
    <property type="match status" value="1"/>
</dbReference>
<feature type="domain" description="Response regulatory" evidence="3">
    <location>
        <begin position="5"/>
        <end position="121"/>
    </location>
</feature>
<dbReference type="Pfam" id="PF00072">
    <property type="entry name" value="Response_reg"/>
    <property type="match status" value="1"/>
</dbReference>
<dbReference type="PANTHER" id="PTHR44591:SF25">
    <property type="entry name" value="CHEMOTAXIS TWO-COMPONENT RESPONSE REGULATOR"/>
    <property type="match status" value="1"/>
</dbReference>
<protein>
    <submittedName>
        <fullName evidence="4">Response regulator</fullName>
    </submittedName>
</protein>
<dbReference type="SMART" id="SM00448">
    <property type="entry name" value="REC"/>
    <property type="match status" value="1"/>
</dbReference>
<dbReference type="InterPro" id="IPR050595">
    <property type="entry name" value="Bact_response_regulator"/>
</dbReference>
<dbReference type="CDD" id="cd00156">
    <property type="entry name" value="REC"/>
    <property type="match status" value="1"/>
</dbReference>
<evidence type="ECO:0000259" key="3">
    <source>
        <dbReference type="PROSITE" id="PS50110"/>
    </source>
</evidence>
<proteinExistence type="predicted"/>
<evidence type="ECO:0000313" key="4">
    <source>
        <dbReference type="EMBL" id="THE64339.1"/>
    </source>
</evidence>
<organism evidence="4 5">
    <name type="scientific">Salinadaptatus halalkaliphilus</name>
    <dbReference type="NCBI Taxonomy" id="2419781"/>
    <lineage>
        <taxon>Archaea</taxon>
        <taxon>Methanobacteriati</taxon>
        <taxon>Methanobacteriota</taxon>
        <taxon>Stenosarchaea group</taxon>
        <taxon>Halobacteria</taxon>
        <taxon>Halobacteriales</taxon>
        <taxon>Natrialbaceae</taxon>
        <taxon>Salinadaptatus</taxon>
    </lineage>
</organism>
<dbReference type="AlphaFoldDB" id="A0A4S3TJR6"/>
<dbReference type="InterPro" id="IPR011006">
    <property type="entry name" value="CheY-like_superfamily"/>
</dbReference>
<dbReference type="SUPFAM" id="SSF52172">
    <property type="entry name" value="CheY-like"/>
    <property type="match status" value="1"/>
</dbReference>
<evidence type="ECO:0000256" key="1">
    <source>
        <dbReference type="ARBA" id="ARBA00022553"/>
    </source>
</evidence>
<dbReference type="Proteomes" id="UP000318864">
    <property type="component" value="Unassembled WGS sequence"/>
</dbReference>
<evidence type="ECO:0000313" key="5">
    <source>
        <dbReference type="Proteomes" id="UP000318864"/>
    </source>
</evidence>
<accession>A0A4S3TJR6</accession>
<keyword evidence="5" id="KW-1185">Reference proteome</keyword>
<dbReference type="PROSITE" id="PS50110">
    <property type="entry name" value="RESPONSE_REGULATORY"/>
    <property type="match status" value="1"/>
</dbReference>
<dbReference type="InterPro" id="IPR001789">
    <property type="entry name" value="Sig_transdc_resp-reg_receiver"/>
</dbReference>
<name>A0A4S3TJR6_9EURY</name>
<dbReference type="EMBL" id="RBZW01000033">
    <property type="protein sequence ID" value="THE64339.1"/>
    <property type="molecule type" value="Genomic_DNA"/>
</dbReference>
<sequence length="134" mass="14132">MSSYTVLLVEDSDFITEHVSQTLASEHGFDVETVGSAADTRTAVEDGEISCVVSSYELPDETGIDLAASINGDGETSVPFILFTGDPLESLAEEALEAGVSAFVSKGDRASGTMDVFANRIKLAIRAHEATLDE</sequence>
<dbReference type="RefSeq" id="WP_141465127.1">
    <property type="nucleotide sequence ID" value="NZ_RBZW01000033.1"/>
</dbReference>
<comment type="caution">
    <text evidence="4">The sequence shown here is derived from an EMBL/GenBank/DDBJ whole genome shotgun (WGS) entry which is preliminary data.</text>
</comment>
<comment type="caution">
    <text evidence="2">Lacks conserved residue(s) required for the propagation of feature annotation.</text>
</comment>
<dbReference type="Gene3D" id="3.40.50.2300">
    <property type="match status" value="1"/>
</dbReference>
<gene>
    <name evidence="4" type="ORF">D8Y22_13060</name>
</gene>
<evidence type="ECO:0000256" key="2">
    <source>
        <dbReference type="PROSITE-ProRule" id="PRU00169"/>
    </source>
</evidence>
<dbReference type="OrthoDB" id="8127at2157"/>